<organism evidence="1 2">
    <name type="scientific">Gemmobacter lutimaris</name>
    <dbReference type="NCBI Taxonomy" id="2306023"/>
    <lineage>
        <taxon>Bacteria</taxon>
        <taxon>Pseudomonadati</taxon>
        <taxon>Pseudomonadota</taxon>
        <taxon>Alphaproteobacteria</taxon>
        <taxon>Rhodobacterales</taxon>
        <taxon>Paracoccaceae</taxon>
        <taxon>Gemmobacter</taxon>
    </lineage>
</organism>
<comment type="caution">
    <text evidence="1">The sequence shown here is derived from an EMBL/GenBank/DDBJ whole genome shotgun (WGS) entry which is preliminary data.</text>
</comment>
<dbReference type="Proteomes" id="UP000266649">
    <property type="component" value="Unassembled WGS sequence"/>
</dbReference>
<dbReference type="RefSeq" id="WP_119134906.1">
    <property type="nucleotide sequence ID" value="NZ_QXXQ01000005.1"/>
</dbReference>
<gene>
    <name evidence="1" type="ORF">D2N39_11445</name>
</gene>
<name>A0A398BMX4_9RHOB</name>
<proteinExistence type="predicted"/>
<accession>A0A398BMX4</accession>
<dbReference type="EMBL" id="QXXQ01000005">
    <property type="protein sequence ID" value="RID91845.1"/>
    <property type="molecule type" value="Genomic_DNA"/>
</dbReference>
<protein>
    <submittedName>
        <fullName evidence="1">Uncharacterized protein</fullName>
    </submittedName>
</protein>
<evidence type="ECO:0000313" key="1">
    <source>
        <dbReference type="EMBL" id="RID91845.1"/>
    </source>
</evidence>
<keyword evidence="2" id="KW-1185">Reference proteome</keyword>
<dbReference type="AlphaFoldDB" id="A0A398BMX4"/>
<sequence>MKKFHCTAPLIIGANRYAAKCFRCGRRIEPGQGQVIAPSAAMDAVWHASGTGWHTGYPQRVLVTQHAECAAIWGGSTHHRIHGPCLAPPL</sequence>
<evidence type="ECO:0000313" key="2">
    <source>
        <dbReference type="Proteomes" id="UP000266649"/>
    </source>
</evidence>
<reference evidence="1 2" key="1">
    <citation type="submission" date="2018-09" db="EMBL/GenBank/DDBJ databases">
        <title>Gemmobacter lutimaris sp. nov., a marine bacterium isolated from tidal flat.</title>
        <authorList>
            <person name="Lee D.W."/>
            <person name="Yoo Y."/>
            <person name="Kim J.-J."/>
            <person name="Kim B.S."/>
        </authorList>
    </citation>
    <scope>NUCLEOTIDE SEQUENCE [LARGE SCALE GENOMIC DNA]</scope>
    <source>
        <strain evidence="1 2">YJ-T1-11</strain>
    </source>
</reference>